<evidence type="ECO:0000313" key="5">
    <source>
        <dbReference type="EMBL" id="GAX73133.1"/>
    </source>
</evidence>
<comment type="caution">
    <text evidence="5">The sequence shown here is derived from an EMBL/GenBank/DDBJ whole genome shotgun (WGS) entry which is preliminary data.</text>
</comment>
<accession>A0A250WQN7</accession>
<keyword evidence="4" id="KW-0150">Chloroplast</keyword>
<proteinExistence type="inferred from homology"/>
<dbReference type="GO" id="GO:0009507">
    <property type="term" value="C:chloroplast"/>
    <property type="evidence" value="ECO:0007669"/>
    <property type="project" value="UniProtKB-SubCell"/>
</dbReference>
<evidence type="ECO:0000256" key="2">
    <source>
        <dbReference type="ARBA" id="ARBA00022679"/>
    </source>
</evidence>
<dbReference type="GO" id="GO:0052624">
    <property type="term" value="F:2-phytyl-1,4-naphthoquinone methyltransferase activity"/>
    <property type="evidence" value="ECO:0007669"/>
    <property type="project" value="UniProtKB-UniRule"/>
</dbReference>
<keyword evidence="4" id="KW-0934">Plastid</keyword>
<keyword evidence="2 4" id="KW-0808">Transferase</keyword>
<comment type="similarity">
    <text evidence="4">Belongs to the class I-like SAM-binding methyltransferase superfamily. MenG/UbiE family.</text>
</comment>
<dbReference type="OrthoDB" id="6329284at2759"/>
<name>A0A250WQN7_9CHLO</name>
<dbReference type="InterPro" id="IPR029063">
    <property type="entry name" value="SAM-dependent_MTases_sf"/>
</dbReference>
<dbReference type="PANTHER" id="PTHR43591">
    <property type="entry name" value="METHYLTRANSFERASE"/>
    <property type="match status" value="1"/>
</dbReference>
<dbReference type="GO" id="GO:0032259">
    <property type="term" value="P:methylation"/>
    <property type="evidence" value="ECO:0007669"/>
    <property type="project" value="UniProtKB-KW"/>
</dbReference>
<protein>
    <recommendedName>
        <fullName evidence="4">2-phytyl-1,4-beta-naphthoquinone methyltransferase, chloroplastic</fullName>
        <ecNumber evidence="4">2.1.1.329</ecNumber>
    </recommendedName>
    <alternativeName>
        <fullName evidence="4">Demethylphylloquinone methyltransferase</fullName>
    </alternativeName>
    <alternativeName>
        <fullName evidence="4">Menaquinone biosynthesis methyltransferase ubiE-like protein</fullName>
    </alternativeName>
</protein>
<evidence type="ECO:0000313" key="6">
    <source>
        <dbReference type="Proteomes" id="UP000232323"/>
    </source>
</evidence>
<dbReference type="NCBIfam" id="NF001244">
    <property type="entry name" value="PRK00216.1-5"/>
    <property type="match status" value="1"/>
</dbReference>
<evidence type="ECO:0000256" key="4">
    <source>
        <dbReference type="HAMAP-Rule" id="MF_03192"/>
    </source>
</evidence>
<dbReference type="InterPro" id="IPR032904">
    <property type="entry name" value="MenG"/>
</dbReference>
<organism evidence="5 6">
    <name type="scientific">Chlamydomonas eustigma</name>
    <dbReference type="NCBI Taxonomy" id="1157962"/>
    <lineage>
        <taxon>Eukaryota</taxon>
        <taxon>Viridiplantae</taxon>
        <taxon>Chlorophyta</taxon>
        <taxon>core chlorophytes</taxon>
        <taxon>Chlorophyceae</taxon>
        <taxon>CS clade</taxon>
        <taxon>Chlamydomonadales</taxon>
        <taxon>Chlamydomonadaceae</taxon>
        <taxon>Chlamydomonas</taxon>
    </lineage>
</organism>
<comment type="catalytic activity">
    <reaction evidence="4">
        <text>demethylphylloquinol + S-adenosyl-L-methionine = phylloquinol + S-adenosyl-L-homocysteine + H(+)</text>
        <dbReference type="Rhea" id="RHEA:40551"/>
        <dbReference type="ChEBI" id="CHEBI:15378"/>
        <dbReference type="ChEBI" id="CHEBI:28433"/>
        <dbReference type="ChEBI" id="CHEBI:57856"/>
        <dbReference type="ChEBI" id="CHEBI:59789"/>
        <dbReference type="ChEBI" id="CHEBI:87844"/>
        <dbReference type="EC" id="2.1.1.329"/>
    </reaction>
</comment>
<evidence type="ECO:0000256" key="1">
    <source>
        <dbReference type="ARBA" id="ARBA00022603"/>
    </source>
</evidence>
<keyword evidence="1 4" id="KW-0489">Methyltransferase</keyword>
<dbReference type="PROSITE" id="PS01183">
    <property type="entry name" value="UBIE_1"/>
    <property type="match status" value="1"/>
</dbReference>
<dbReference type="PROSITE" id="PS51608">
    <property type="entry name" value="SAM_MT_UBIE"/>
    <property type="match status" value="1"/>
</dbReference>
<keyword evidence="6" id="KW-1185">Reference proteome</keyword>
<dbReference type="Proteomes" id="UP000232323">
    <property type="component" value="Unassembled WGS sequence"/>
</dbReference>
<evidence type="ECO:0000256" key="3">
    <source>
        <dbReference type="ARBA" id="ARBA00022691"/>
    </source>
</evidence>
<dbReference type="HAMAP" id="MF_01982">
    <property type="entry name" value="MenG_phylloquinone_subfam"/>
    <property type="match status" value="1"/>
</dbReference>
<dbReference type="SUPFAM" id="SSF53335">
    <property type="entry name" value="S-adenosyl-L-methionine-dependent methyltransferases"/>
    <property type="match status" value="1"/>
</dbReference>
<dbReference type="Pfam" id="PF01209">
    <property type="entry name" value="Ubie_methyltran"/>
    <property type="match status" value="1"/>
</dbReference>
<dbReference type="EMBL" id="BEGY01000002">
    <property type="protein sequence ID" value="GAX73133.1"/>
    <property type="molecule type" value="Genomic_DNA"/>
</dbReference>
<dbReference type="InterPro" id="IPR004033">
    <property type="entry name" value="UbiE/COQ5_MeTrFase"/>
</dbReference>
<dbReference type="InterPro" id="IPR023576">
    <property type="entry name" value="UbiE/COQ5_MeTrFase_CS"/>
</dbReference>
<comment type="function">
    <text evidence="4">Involved in the biosynthesis of phylloquinone (vitamin K1). Methyltransferase required for the conversion of 2-phytyl-1,4-beta-naphthoquinol to phylloquinol.</text>
</comment>
<dbReference type="AlphaFoldDB" id="A0A250WQN7"/>
<dbReference type="EC" id="2.1.1.329" evidence="4"/>
<sequence length="284" mass="31053">MHRLSSVRTDGGRIASNCKRVSPGSLRVALSDREEVAVGPSGAFTPGQEAEARRKLFNRIAPVYDDLNNRLSFGQQWVWKQQTVKYSGAKKGHKVLDVCCGSGDIALLLSRLVGPKGQVIGLDFAADMLGYAEARQKEQSLPGLEMYTTPMQWVQGDATDMPFEDAEFDGATMGYGLRNVDNRPKALSELCRVLKPGASVAILDFNNSVDPTVDSVQAWFLENLVVPAARQYGLEKEYQYLRPSIKGFPTGQEQVSLALEAGFSSATHYEVGFGLMGILVATKR</sequence>
<dbReference type="HAMAP" id="MF_01813">
    <property type="entry name" value="MenG_UbiE_methyltr"/>
    <property type="match status" value="1"/>
</dbReference>
<dbReference type="GO" id="GO:0042372">
    <property type="term" value="P:phylloquinone biosynthetic process"/>
    <property type="evidence" value="ECO:0007669"/>
    <property type="project" value="UniProtKB-UniRule"/>
</dbReference>
<dbReference type="Gene3D" id="3.40.50.150">
    <property type="entry name" value="Vaccinia Virus protein VP39"/>
    <property type="match status" value="1"/>
</dbReference>
<dbReference type="CDD" id="cd02440">
    <property type="entry name" value="AdoMet_MTases"/>
    <property type="match status" value="1"/>
</dbReference>
<dbReference type="STRING" id="1157962.A0A250WQN7"/>
<reference evidence="5 6" key="1">
    <citation type="submission" date="2017-08" db="EMBL/GenBank/DDBJ databases">
        <title>Acidophilic green algal genome provides insights into adaptation to an acidic environment.</title>
        <authorList>
            <person name="Hirooka S."/>
            <person name="Hirose Y."/>
            <person name="Kanesaki Y."/>
            <person name="Higuchi S."/>
            <person name="Fujiwara T."/>
            <person name="Onuma R."/>
            <person name="Era A."/>
            <person name="Ohbayashi R."/>
            <person name="Uzuka A."/>
            <person name="Nozaki H."/>
            <person name="Yoshikawa H."/>
            <person name="Miyagishima S.Y."/>
        </authorList>
    </citation>
    <scope>NUCLEOTIDE SEQUENCE [LARGE SCALE GENOMIC DNA]</scope>
    <source>
        <strain evidence="5 6">NIES-2499</strain>
    </source>
</reference>
<dbReference type="NCBIfam" id="TIGR01934">
    <property type="entry name" value="MenG_MenH_UbiE"/>
    <property type="match status" value="1"/>
</dbReference>
<gene>
    <name evidence="4" type="primary">MENG</name>
    <name evidence="5" type="ORF">CEUSTIGMA_g586.t1</name>
</gene>
<dbReference type="PANTHER" id="PTHR43591:SF24">
    <property type="entry name" value="2-METHOXY-6-POLYPRENYL-1,4-BENZOQUINOL METHYLASE, MITOCHONDRIAL"/>
    <property type="match status" value="1"/>
</dbReference>
<keyword evidence="3 4" id="KW-0949">S-adenosyl-L-methionine</keyword>
<comment type="subcellular location">
    <subcellularLocation>
        <location evidence="4">Plastid</location>
        <location evidence="4">Chloroplast</location>
    </subcellularLocation>
</comment>